<evidence type="ECO:0000313" key="4">
    <source>
        <dbReference type="EMBL" id="PAX53808.1"/>
    </source>
</evidence>
<organism evidence="4 5">
    <name type="scientific">Brunnivagina elsteri CCALA 953</name>
    <dbReference type="NCBI Taxonomy" id="987040"/>
    <lineage>
        <taxon>Bacteria</taxon>
        <taxon>Bacillati</taxon>
        <taxon>Cyanobacteriota</taxon>
        <taxon>Cyanophyceae</taxon>
        <taxon>Nostocales</taxon>
        <taxon>Calotrichaceae</taxon>
        <taxon>Brunnivagina</taxon>
    </lineage>
</organism>
<reference evidence="4 5" key="1">
    <citation type="submission" date="2017-08" db="EMBL/GenBank/DDBJ databases">
        <title>Draft genome sequence of filamentous cyanobacterium Calothrix elsteri CCALA 953.</title>
        <authorList>
            <person name="Gagunashvili A.N."/>
            <person name="Elster J."/>
            <person name="Andresson O.S."/>
        </authorList>
    </citation>
    <scope>NUCLEOTIDE SEQUENCE [LARGE SCALE GENOMIC DNA]</scope>
    <source>
        <strain evidence="4 5">CCALA 953</strain>
    </source>
</reference>
<feature type="region of interest" description="Disordered" evidence="2">
    <location>
        <begin position="232"/>
        <end position="257"/>
    </location>
</feature>
<dbReference type="SUPFAM" id="SSF54106">
    <property type="entry name" value="LysM domain"/>
    <property type="match status" value="1"/>
</dbReference>
<evidence type="ECO:0000256" key="2">
    <source>
        <dbReference type="SAM" id="MobiDB-lite"/>
    </source>
</evidence>
<keyword evidence="1" id="KW-0175">Coiled coil</keyword>
<feature type="compositionally biased region" description="Polar residues" evidence="2">
    <location>
        <begin position="236"/>
        <end position="257"/>
    </location>
</feature>
<name>A0A2A2TJH7_9CYAN</name>
<dbReference type="PANTHER" id="PTHR21666">
    <property type="entry name" value="PEPTIDASE-RELATED"/>
    <property type="match status" value="1"/>
</dbReference>
<dbReference type="SUPFAM" id="SSF51261">
    <property type="entry name" value="Duplicated hybrid motif"/>
    <property type="match status" value="1"/>
</dbReference>
<dbReference type="Gene3D" id="3.10.350.10">
    <property type="entry name" value="LysM domain"/>
    <property type="match status" value="1"/>
</dbReference>
<dbReference type="CDD" id="cd12797">
    <property type="entry name" value="M23_peptidase"/>
    <property type="match status" value="1"/>
</dbReference>
<feature type="compositionally biased region" description="Low complexity" evidence="2">
    <location>
        <begin position="369"/>
        <end position="384"/>
    </location>
</feature>
<dbReference type="Gene3D" id="2.70.70.10">
    <property type="entry name" value="Glucose Permease (Domain IIA)"/>
    <property type="match status" value="1"/>
</dbReference>
<feature type="compositionally biased region" description="Basic residues" evidence="2">
    <location>
        <begin position="1"/>
        <end position="11"/>
    </location>
</feature>
<dbReference type="InterPro" id="IPR050570">
    <property type="entry name" value="Cell_wall_metabolism_enzyme"/>
</dbReference>
<evidence type="ECO:0000256" key="1">
    <source>
        <dbReference type="SAM" id="Coils"/>
    </source>
</evidence>
<protein>
    <recommendedName>
        <fullName evidence="3">LysM domain-containing protein</fullName>
    </recommendedName>
</protein>
<sequence>MKRALKKKVKAAQKSNPNEDVPVDNLNEPNLKINRRGRTSAAMIGLAISMGATSLFVTRQSDQVLAAEPVANQNTASTTPVADNAVKFAATAKLDTKVASNMSVLENPVVVEPTAISQMPGLGAKLQVAASYSSLEVPTPTSVTNKFTTESKTVYSAQEQATKGKQIVNAIARVQANKQQVQTAKVSENLPGTVAPEQGQSNEVNEQLKAQQELAISQLQKKSNRLRESLAEWKSGETNTSASNQGTATLEGSPITSLATVPTQPAASKTYEVKPGDTLAAIAIKHGASVADIASSNGITNLNQLKISQKLNIPASTTQVNPASGALAKLTVGIASTSSTSIPANGIAPVAPVAVPTGIATPPQSLVASGNTNQGVTSTGTTTTELTDAPANGMGGDTPVPKIFAEMQLASRNNRNKQAKEDRGLRSLQDEIERLRQRYRAQQSGKRGSQQNQYNNTVAVPVPVSTPNSIAVPTVPAFPARDRRNNIAIPVPTYRQNTVRANTVAVPIPVPTPMAPNYSNYERINPEWARNASNGGRMSNPPVPTTTNASESLGNMRGTVVTPQLPPLAAIDKYIPRAVDENSPPIIAPTNNGNIGNVAYIWPAKGVLTSGYGWRWGRMHKGLDVANSVGTPIYASAPGIVAKAGWSKGGYGNLVEIRHPDGSMTRYGHNSRVMVSEGQQVQQGDTIAAMGSTGFSTGPHTHFEIHPSGKGAVNPIAMLPARV</sequence>
<comment type="caution">
    <text evidence="4">The sequence shown here is derived from an EMBL/GenBank/DDBJ whole genome shotgun (WGS) entry which is preliminary data.</text>
</comment>
<dbReference type="GO" id="GO:0004222">
    <property type="term" value="F:metalloendopeptidase activity"/>
    <property type="evidence" value="ECO:0007669"/>
    <property type="project" value="TreeGrafter"/>
</dbReference>
<accession>A0A2A2TJH7</accession>
<dbReference type="CDD" id="cd00118">
    <property type="entry name" value="LysM"/>
    <property type="match status" value="1"/>
</dbReference>
<feature type="domain" description="LysM" evidence="3">
    <location>
        <begin position="269"/>
        <end position="313"/>
    </location>
</feature>
<dbReference type="AlphaFoldDB" id="A0A2A2TJH7"/>
<feature type="coiled-coil region" evidence="1">
    <location>
        <begin position="418"/>
        <end position="445"/>
    </location>
</feature>
<dbReference type="EMBL" id="NTFS01000129">
    <property type="protein sequence ID" value="PAX53808.1"/>
    <property type="molecule type" value="Genomic_DNA"/>
</dbReference>
<dbReference type="SMART" id="SM00257">
    <property type="entry name" value="LysM"/>
    <property type="match status" value="1"/>
</dbReference>
<dbReference type="InterPro" id="IPR016047">
    <property type="entry name" value="M23ase_b-sheet_dom"/>
</dbReference>
<dbReference type="PANTHER" id="PTHR21666:SF270">
    <property type="entry name" value="MUREIN HYDROLASE ACTIVATOR ENVC"/>
    <property type="match status" value="1"/>
</dbReference>
<feature type="region of interest" description="Disordered" evidence="2">
    <location>
        <begin position="365"/>
        <end position="394"/>
    </location>
</feature>
<evidence type="ECO:0000313" key="5">
    <source>
        <dbReference type="Proteomes" id="UP000218238"/>
    </source>
</evidence>
<dbReference type="RefSeq" id="WP_095722158.1">
    <property type="nucleotide sequence ID" value="NZ_NTFS01000129.1"/>
</dbReference>
<dbReference type="PROSITE" id="PS51782">
    <property type="entry name" value="LYSM"/>
    <property type="match status" value="1"/>
</dbReference>
<dbReference type="InterPro" id="IPR011055">
    <property type="entry name" value="Dup_hybrid_motif"/>
</dbReference>
<dbReference type="Pfam" id="PF01476">
    <property type="entry name" value="LysM"/>
    <property type="match status" value="1"/>
</dbReference>
<proteinExistence type="predicted"/>
<dbReference type="InterPro" id="IPR018392">
    <property type="entry name" value="LysM"/>
</dbReference>
<dbReference type="OrthoDB" id="9805070at2"/>
<keyword evidence="5" id="KW-1185">Reference proteome</keyword>
<dbReference type="Pfam" id="PF01551">
    <property type="entry name" value="Peptidase_M23"/>
    <property type="match status" value="1"/>
</dbReference>
<dbReference type="Proteomes" id="UP000218238">
    <property type="component" value="Unassembled WGS sequence"/>
</dbReference>
<dbReference type="InterPro" id="IPR036779">
    <property type="entry name" value="LysM_dom_sf"/>
</dbReference>
<gene>
    <name evidence="4" type="ORF">CK510_13270</name>
</gene>
<evidence type="ECO:0000259" key="3">
    <source>
        <dbReference type="PROSITE" id="PS51782"/>
    </source>
</evidence>
<feature type="region of interest" description="Disordered" evidence="2">
    <location>
        <begin position="1"/>
        <end position="26"/>
    </location>
</feature>